<evidence type="ECO:0000313" key="3">
    <source>
        <dbReference type="Proteomes" id="UP000195120"/>
    </source>
</evidence>
<evidence type="ECO:0000259" key="1">
    <source>
        <dbReference type="Pfam" id="PF20038"/>
    </source>
</evidence>
<reference evidence="2 3" key="1">
    <citation type="submission" date="2016-10" db="EMBL/GenBank/DDBJ databases">
        <title>Comparative genomics of Bacillus thuringiensis reveals a path to pathogens against multiple invertebrate hosts.</title>
        <authorList>
            <person name="Zheng J."/>
            <person name="Gao Q."/>
            <person name="Liu H."/>
            <person name="Peng D."/>
            <person name="Ruan L."/>
            <person name="Sun M."/>
        </authorList>
    </citation>
    <scope>NUCLEOTIDE SEQUENCE [LARGE SCALE GENOMIC DNA]</scope>
    <source>
        <strain evidence="2">BGSC 4BW1</strain>
    </source>
</reference>
<dbReference type="Pfam" id="PF20038">
    <property type="entry name" value="HTH_59"/>
    <property type="match status" value="1"/>
</dbReference>
<organism evidence="2 3">
    <name type="scientific">Bacillus thuringiensis serovar iberica</name>
    <dbReference type="NCBI Taxonomy" id="180866"/>
    <lineage>
        <taxon>Bacteria</taxon>
        <taxon>Bacillati</taxon>
        <taxon>Bacillota</taxon>
        <taxon>Bacilli</taxon>
        <taxon>Bacillales</taxon>
        <taxon>Bacillaceae</taxon>
        <taxon>Bacillus</taxon>
        <taxon>Bacillus cereus group</taxon>
    </lineage>
</organism>
<gene>
    <name evidence="2" type="ORF">BK741_11940</name>
</gene>
<sequence length="67" mass="7643">MQKKAKSLLSQVLTAREADEEWGMAIGTVRRDCNRGRFYAEEVKKSAGTWLITRQALARVYGEPNKK</sequence>
<evidence type="ECO:0000313" key="2">
    <source>
        <dbReference type="EMBL" id="OUB49620.1"/>
    </source>
</evidence>
<protein>
    <recommendedName>
        <fullName evidence="1">Helix-turn-helix domain-containing protein</fullName>
    </recommendedName>
</protein>
<dbReference type="AlphaFoldDB" id="A0A9X6QQ51"/>
<dbReference type="Proteomes" id="UP000195120">
    <property type="component" value="Unassembled WGS sequence"/>
</dbReference>
<comment type="caution">
    <text evidence="2">The sequence shown here is derived from an EMBL/GenBank/DDBJ whole genome shotgun (WGS) entry which is preliminary data.</text>
</comment>
<proteinExistence type="predicted"/>
<feature type="domain" description="Helix-turn-helix" evidence="1">
    <location>
        <begin position="9"/>
        <end position="64"/>
    </location>
</feature>
<accession>A0A9X6QQ51</accession>
<dbReference type="InterPro" id="IPR045403">
    <property type="entry name" value="HTH_59_Firmicutes_type"/>
</dbReference>
<dbReference type="EMBL" id="MOOP01000074">
    <property type="protein sequence ID" value="OUB49620.1"/>
    <property type="molecule type" value="Genomic_DNA"/>
</dbReference>
<name>A0A9X6QQ51_BACTU</name>